<evidence type="ECO:0000256" key="3">
    <source>
        <dbReference type="ARBA" id="ARBA00022490"/>
    </source>
</evidence>
<feature type="domain" description="EF-hand" evidence="8">
    <location>
        <begin position="172"/>
        <end position="207"/>
    </location>
</feature>
<sequence>MLASMTGSSRKRGMFEEPDMLAKRQCVRNPEYQAAFQMFDRDLSGTIDLQELNAALQAVKLSVESGTPQAVFTKPFNPNTMLWLAGKYARQGGGHIRLQEFCEMLQYLESVKNIFTQIDTDRTGDISVSELSRALKLSGFNVTGLPDGGGDALSLAATWKYEAACISRWLLVVAQVAEKIGRAYDADGNGVLTFDEFVQLRLEWDSYLDNWAANVAPDSNAISPQQLLAILEAIKASLEPLHDLAFAPAVAGLSGFSPSSFLGPMFYNSMFKVPRPFLHSTAEVLIRKCAGGGALLTFEQFCLLMEFLKEQKKKFTAVDQDRSGAISLEELGVAFAQSGLPLPLEQLLAVARRYDQDQSGHLEFDEFVQMMTEISNF</sequence>
<comment type="subcellular location">
    <subcellularLocation>
        <location evidence="2">Cytoplasm</location>
    </subcellularLocation>
    <subcellularLocation>
        <location evidence="1">Endomembrane system</location>
    </subcellularLocation>
</comment>
<dbReference type="PROSITE" id="PS50222">
    <property type="entry name" value="EF_HAND_2"/>
    <property type="match status" value="5"/>
</dbReference>
<feature type="domain" description="EF-hand" evidence="8">
    <location>
        <begin position="342"/>
        <end position="377"/>
    </location>
</feature>
<keyword evidence="5" id="KW-0677">Repeat</keyword>
<protein>
    <recommendedName>
        <fullName evidence="8">EF-hand domain-containing protein</fullName>
    </recommendedName>
</protein>
<keyword evidence="7" id="KW-0472">Membrane</keyword>
<evidence type="ECO:0000259" key="8">
    <source>
        <dbReference type="PROSITE" id="PS50222"/>
    </source>
</evidence>
<comment type="caution">
    <text evidence="9">The sequence shown here is derived from an EMBL/GenBank/DDBJ whole genome shotgun (WGS) entry which is preliminary data.</text>
</comment>
<dbReference type="InterPro" id="IPR011992">
    <property type="entry name" value="EF-hand-dom_pair"/>
</dbReference>
<dbReference type="SUPFAM" id="SSF47473">
    <property type="entry name" value="EF-hand"/>
    <property type="match status" value="2"/>
</dbReference>
<reference evidence="9 10" key="1">
    <citation type="submission" date="2024-02" db="EMBL/GenBank/DDBJ databases">
        <authorList>
            <person name="Chen Y."/>
            <person name="Shah S."/>
            <person name="Dougan E. K."/>
            <person name="Thang M."/>
            <person name="Chan C."/>
        </authorList>
    </citation>
    <scope>NUCLEOTIDE SEQUENCE [LARGE SCALE GENOMIC DNA]</scope>
</reference>
<evidence type="ECO:0000256" key="4">
    <source>
        <dbReference type="ARBA" id="ARBA00022723"/>
    </source>
</evidence>
<gene>
    <name evidence="9" type="ORF">SCF082_LOCUS43822</name>
</gene>
<dbReference type="InterPro" id="IPR018247">
    <property type="entry name" value="EF_Hand_1_Ca_BS"/>
</dbReference>
<evidence type="ECO:0000256" key="1">
    <source>
        <dbReference type="ARBA" id="ARBA00004308"/>
    </source>
</evidence>
<dbReference type="PROSITE" id="PS00018">
    <property type="entry name" value="EF_HAND_1"/>
    <property type="match status" value="4"/>
</dbReference>
<dbReference type="Pfam" id="PF13202">
    <property type="entry name" value="EF-hand_5"/>
    <property type="match status" value="2"/>
</dbReference>
<dbReference type="Pfam" id="PF13405">
    <property type="entry name" value="EF-hand_6"/>
    <property type="match status" value="1"/>
</dbReference>
<dbReference type="Pfam" id="PF13499">
    <property type="entry name" value="EF-hand_7"/>
    <property type="match status" value="1"/>
</dbReference>
<keyword evidence="3" id="KW-0963">Cytoplasm</keyword>
<dbReference type="SMART" id="SM00054">
    <property type="entry name" value="EFh"/>
    <property type="match status" value="5"/>
</dbReference>
<keyword evidence="6" id="KW-0106">Calcium</keyword>
<evidence type="ECO:0000313" key="9">
    <source>
        <dbReference type="EMBL" id="CAK9093154.1"/>
    </source>
</evidence>
<evidence type="ECO:0000256" key="6">
    <source>
        <dbReference type="ARBA" id="ARBA00022837"/>
    </source>
</evidence>
<evidence type="ECO:0000256" key="2">
    <source>
        <dbReference type="ARBA" id="ARBA00004496"/>
    </source>
</evidence>
<name>A0ABP0QYX0_9DINO</name>
<proteinExistence type="predicted"/>
<dbReference type="PANTHER" id="PTHR46735:SF3">
    <property type="entry name" value="CALPAIN SMALL SUBUNIT 1-RELATED"/>
    <property type="match status" value="1"/>
</dbReference>
<dbReference type="PANTHER" id="PTHR46735">
    <property type="entry name" value="CALPAIN, SMALL SUBUNIT 1 A-RELATED"/>
    <property type="match status" value="1"/>
</dbReference>
<keyword evidence="4" id="KW-0479">Metal-binding</keyword>
<keyword evidence="10" id="KW-1185">Reference proteome</keyword>
<accession>A0ABP0QYX0</accession>
<dbReference type="Gene3D" id="1.10.238.10">
    <property type="entry name" value="EF-hand"/>
    <property type="match status" value="3"/>
</dbReference>
<evidence type="ECO:0000256" key="7">
    <source>
        <dbReference type="ARBA" id="ARBA00023136"/>
    </source>
</evidence>
<dbReference type="InterPro" id="IPR002048">
    <property type="entry name" value="EF_hand_dom"/>
</dbReference>
<evidence type="ECO:0000313" key="10">
    <source>
        <dbReference type="Proteomes" id="UP001642464"/>
    </source>
</evidence>
<dbReference type="Proteomes" id="UP001642464">
    <property type="component" value="Unassembled WGS sequence"/>
</dbReference>
<feature type="domain" description="EF-hand" evidence="8">
    <location>
        <begin position="106"/>
        <end position="141"/>
    </location>
</feature>
<dbReference type="EMBL" id="CAXAMM010040440">
    <property type="protein sequence ID" value="CAK9093154.1"/>
    <property type="molecule type" value="Genomic_DNA"/>
</dbReference>
<feature type="domain" description="EF-hand" evidence="8">
    <location>
        <begin position="27"/>
        <end position="62"/>
    </location>
</feature>
<evidence type="ECO:0000256" key="5">
    <source>
        <dbReference type="ARBA" id="ARBA00022737"/>
    </source>
</evidence>
<organism evidence="9 10">
    <name type="scientific">Durusdinium trenchii</name>
    <dbReference type="NCBI Taxonomy" id="1381693"/>
    <lineage>
        <taxon>Eukaryota</taxon>
        <taxon>Sar</taxon>
        <taxon>Alveolata</taxon>
        <taxon>Dinophyceae</taxon>
        <taxon>Suessiales</taxon>
        <taxon>Symbiodiniaceae</taxon>
        <taxon>Durusdinium</taxon>
    </lineage>
</organism>
<feature type="domain" description="EF-hand" evidence="8">
    <location>
        <begin position="306"/>
        <end position="341"/>
    </location>
</feature>